<comment type="caution">
    <text evidence="2">The sequence shown here is derived from an EMBL/GenBank/DDBJ whole genome shotgun (WGS) entry which is preliminary data.</text>
</comment>
<accession>M8DCB9</accession>
<feature type="transmembrane region" description="Helical" evidence="1">
    <location>
        <begin position="49"/>
        <end position="70"/>
    </location>
</feature>
<organism evidence="2 3">
    <name type="scientific">Brevibacillus borstelensis AK1</name>
    <dbReference type="NCBI Taxonomy" id="1300222"/>
    <lineage>
        <taxon>Bacteria</taxon>
        <taxon>Bacillati</taxon>
        <taxon>Bacillota</taxon>
        <taxon>Bacilli</taxon>
        <taxon>Bacillales</taxon>
        <taxon>Paenibacillaceae</taxon>
        <taxon>Brevibacillus</taxon>
    </lineage>
</organism>
<protein>
    <submittedName>
        <fullName evidence="2">Uncharacterized protein</fullName>
    </submittedName>
</protein>
<evidence type="ECO:0000256" key="1">
    <source>
        <dbReference type="SAM" id="Phobius"/>
    </source>
</evidence>
<name>M8DCB9_9BACL</name>
<keyword evidence="1" id="KW-0472">Membrane</keyword>
<dbReference type="EMBL" id="APBN01000001">
    <property type="protein sequence ID" value="EMT53949.1"/>
    <property type="molecule type" value="Genomic_DNA"/>
</dbReference>
<evidence type="ECO:0000313" key="3">
    <source>
        <dbReference type="Proteomes" id="UP000012081"/>
    </source>
</evidence>
<dbReference type="Proteomes" id="UP000012081">
    <property type="component" value="Unassembled WGS sequence"/>
</dbReference>
<evidence type="ECO:0000313" key="2">
    <source>
        <dbReference type="EMBL" id="EMT53949.1"/>
    </source>
</evidence>
<feature type="transmembrane region" description="Helical" evidence="1">
    <location>
        <begin position="77"/>
        <end position="94"/>
    </location>
</feature>
<keyword evidence="1" id="KW-0812">Transmembrane</keyword>
<feature type="transmembrane region" description="Helical" evidence="1">
    <location>
        <begin position="7"/>
        <end position="34"/>
    </location>
</feature>
<feature type="transmembrane region" description="Helical" evidence="1">
    <location>
        <begin position="100"/>
        <end position="118"/>
    </location>
</feature>
<reference evidence="2 3" key="1">
    <citation type="submission" date="2013-03" db="EMBL/GenBank/DDBJ databases">
        <title>Assembly of a new bacterial strain Brevibacillus borstelensis AK1.</title>
        <authorList>
            <person name="Rajan I."/>
            <person name="PoliReddy D."/>
            <person name="Sugumar T."/>
            <person name="Rathinam K."/>
            <person name="Alqarawi S."/>
            <person name="Khalil A.B."/>
            <person name="Sivakumar N."/>
        </authorList>
    </citation>
    <scope>NUCLEOTIDE SEQUENCE [LARGE SCALE GENOMIC DNA]</scope>
    <source>
        <strain evidence="2 3">AK1</strain>
    </source>
</reference>
<dbReference type="AlphaFoldDB" id="M8DCB9"/>
<keyword evidence="3" id="KW-1185">Reference proteome</keyword>
<dbReference type="RefSeq" id="WP_003385602.1">
    <property type="nucleotide sequence ID" value="NZ_APBN01000001.1"/>
</dbReference>
<gene>
    <name evidence="2" type="ORF">I532_00045</name>
</gene>
<proteinExistence type="predicted"/>
<keyword evidence="1" id="KW-1133">Transmembrane helix</keyword>
<sequence>MNLEQKVFRLIIPSIFSVYIVGSSMLEGFLYFVIVDDVNQGFIPWKDFWGVSTLTAIRFLVMAVVIFIMYRLGSRTLFILLFSIALFEFIVFLGANHFIFYPPLVSNLLITMICGLIIKKDKGCLVPKGGSN</sequence>